<reference evidence="1 2" key="1">
    <citation type="submission" date="2022-05" db="EMBL/GenBank/DDBJ databases">
        <authorList>
            <consortium name="Genoscope - CEA"/>
            <person name="William W."/>
        </authorList>
    </citation>
    <scope>NUCLEOTIDE SEQUENCE [LARGE SCALE GENOMIC DNA]</scope>
</reference>
<organism evidence="1 2">
    <name type="scientific">Porites evermanni</name>
    <dbReference type="NCBI Taxonomy" id="104178"/>
    <lineage>
        <taxon>Eukaryota</taxon>
        <taxon>Metazoa</taxon>
        <taxon>Cnidaria</taxon>
        <taxon>Anthozoa</taxon>
        <taxon>Hexacorallia</taxon>
        <taxon>Scleractinia</taxon>
        <taxon>Fungiina</taxon>
        <taxon>Poritidae</taxon>
        <taxon>Porites</taxon>
    </lineage>
</organism>
<dbReference type="SUPFAM" id="SSF52266">
    <property type="entry name" value="SGNH hydrolase"/>
    <property type="match status" value="1"/>
</dbReference>
<proteinExistence type="predicted"/>
<evidence type="ECO:0008006" key="3">
    <source>
        <dbReference type="Google" id="ProtNLM"/>
    </source>
</evidence>
<evidence type="ECO:0000313" key="2">
    <source>
        <dbReference type="Proteomes" id="UP001159427"/>
    </source>
</evidence>
<accession>A0ABN8QD52</accession>
<dbReference type="InterPro" id="IPR036514">
    <property type="entry name" value="SGNH_hydro_sf"/>
</dbReference>
<dbReference type="Gene3D" id="3.40.50.1110">
    <property type="entry name" value="SGNH hydrolase"/>
    <property type="match status" value="1"/>
</dbReference>
<dbReference type="Proteomes" id="UP001159427">
    <property type="component" value="Unassembled WGS sequence"/>
</dbReference>
<comment type="caution">
    <text evidence="1">The sequence shown here is derived from an EMBL/GenBank/DDBJ whole genome shotgun (WGS) entry which is preliminary data.</text>
</comment>
<evidence type="ECO:0000313" key="1">
    <source>
        <dbReference type="EMBL" id="CAH3161662.1"/>
    </source>
</evidence>
<protein>
    <recommendedName>
        <fullName evidence="3">SGNH hydrolase-type esterase domain-containing protein</fullName>
    </recommendedName>
</protein>
<dbReference type="EMBL" id="CALNXI010001245">
    <property type="protein sequence ID" value="CAH3161662.1"/>
    <property type="molecule type" value="Genomic_DNA"/>
</dbReference>
<sequence length="129" mass="14661">HFFVHSIFSFLTSVRCRLNNFITDSTHLDHRFPLHEAAQFKWHGVGGRTVEKTIPCDLHLVESFAPHIVILQLGTNDLSHLDPSVAASAIEHNVRQICVCQTLNSENDAAFNTRVQFLMKYPKVLLEPI</sequence>
<feature type="non-terminal residue" evidence="1">
    <location>
        <position position="1"/>
    </location>
</feature>
<name>A0ABN8QD52_9CNID</name>
<feature type="non-terminal residue" evidence="1">
    <location>
        <position position="129"/>
    </location>
</feature>
<gene>
    <name evidence="1" type="ORF">PEVE_00004038</name>
</gene>
<keyword evidence="2" id="KW-1185">Reference proteome</keyword>